<keyword evidence="3" id="KW-1185">Reference proteome</keyword>
<evidence type="ECO:0000313" key="3">
    <source>
        <dbReference type="Proteomes" id="UP000277671"/>
    </source>
</evidence>
<proteinExistence type="predicted"/>
<reference evidence="2 3" key="1">
    <citation type="submission" date="2018-10" db="EMBL/GenBank/DDBJ databases">
        <title>Sequencing the genomes of 1000 actinobacteria strains.</title>
        <authorList>
            <person name="Klenk H.-P."/>
        </authorList>
    </citation>
    <scope>NUCLEOTIDE SEQUENCE [LARGE SCALE GENOMIC DNA]</scope>
    <source>
        <strain evidence="2 3">DSM 45175</strain>
    </source>
</reference>
<sequence>MTGDPLPDPFAGQPDWAPRPPRPVVLATSGEQLDLRGRRVLVGLPGLGWRADLRSDERVVQGSRTYVPVIPEQEWYRAEAEQIEVFAPLVPADRVWVETLGEPAGPDLGVRAPSGDVLSLLVSLDRPAHRPPLPVVEADSVSGRRVVHVVDTVERRDLRAVTEVYTSTEGDICVRVTPELDWYRWGWSGQPPATLEIPVHLLWIE</sequence>
<feature type="region of interest" description="Disordered" evidence="1">
    <location>
        <begin position="1"/>
        <end position="20"/>
    </location>
</feature>
<accession>A0A495JNJ5</accession>
<dbReference type="AlphaFoldDB" id="A0A495JNJ5"/>
<protein>
    <submittedName>
        <fullName evidence="2">Uncharacterized protein</fullName>
    </submittedName>
</protein>
<organism evidence="2 3">
    <name type="scientific">Micromonospora pisi</name>
    <dbReference type="NCBI Taxonomy" id="589240"/>
    <lineage>
        <taxon>Bacteria</taxon>
        <taxon>Bacillati</taxon>
        <taxon>Actinomycetota</taxon>
        <taxon>Actinomycetes</taxon>
        <taxon>Micromonosporales</taxon>
        <taxon>Micromonosporaceae</taxon>
        <taxon>Micromonospora</taxon>
    </lineage>
</organism>
<comment type="caution">
    <text evidence="2">The sequence shown here is derived from an EMBL/GenBank/DDBJ whole genome shotgun (WGS) entry which is preliminary data.</text>
</comment>
<dbReference type="OrthoDB" id="3367395at2"/>
<name>A0A495JNJ5_9ACTN</name>
<dbReference type="RefSeq" id="WP_121158021.1">
    <property type="nucleotide sequence ID" value="NZ_RBKT01000001.1"/>
</dbReference>
<evidence type="ECO:0000313" key="2">
    <source>
        <dbReference type="EMBL" id="RKR89609.1"/>
    </source>
</evidence>
<dbReference type="Proteomes" id="UP000277671">
    <property type="component" value="Unassembled WGS sequence"/>
</dbReference>
<dbReference type="EMBL" id="RBKT01000001">
    <property type="protein sequence ID" value="RKR89609.1"/>
    <property type="molecule type" value="Genomic_DNA"/>
</dbReference>
<evidence type="ECO:0000256" key="1">
    <source>
        <dbReference type="SAM" id="MobiDB-lite"/>
    </source>
</evidence>
<gene>
    <name evidence="2" type="ORF">BDK92_3964</name>
</gene>